<dbReference type="Proteomes" id="UP000310200">
    <property type="component" value="Unassembled WGS sequence"/>
</dbReference>
<evidence type="ECO:0000256" key="1">
    <source>
        <dbReference type="SAM" id="MobiDB-lite"/>
    </source>
</evidence>
<evidence type="ECO:0000313" key="2">
    <source>
        <dbReference type="EMBL" id="TGZ57912.1"/>
    </source>
</evidence>
<feature type="compositionally biased region" description="Basic and acidic residues" evidence="1">
    <location>
        <begin position="1"/>
        <end position="14"/>
    </location>
</feature>
<feature type="compositionally biased region" description="Basic and acidic residues" evidence="1">
    <location>
        <begin position="111"/>
        <end position="122"/>
    </location>
</feature>
<feature type="compositionally biased region" description="Polar residues" evidence="1">
    <location>
        <begin position="25"/>
        <end position="39"/>
    </location>
</feature>
<feature type="region of interest" description="Disordered" evidence="1">
    <location>
        <begin position="489"/>
        <end position="523"/>
    </location>
</feature>
<dbReference type="EMBL" id="QBLH01000104">
    <property type="protein sequence ID" value="TGZ57912.1"/>
    <property type="molecule type" value="Genomic_DNA"/>
</dbReference>
<dbReference type="AlphaFoldDB" id="A0A4S2L4K4"/>
<accession>A0A4S2L4K4</accession>
<sequence length="523" mass="58183">MSMSWGDDRERAVDAQKWSARRGSTPINNGASRGTQSGESKPGRVGRDGGGFARPDPRAITFSFSACTVLEFMPDGELMRDRFVVITRRRRRRDGKTRGNERRRARRRNKEPKTEKDDDKGWGGKGSTGGDAERETDKEGGGGARRFRRASEAWPGKAVRHSGNDGGGSEPITYYNCLASERSERGAPVRHPSSRRMASLPITSAVIANFSRPCLLLASRCRCCAPFTTLPPAPNPSLLPSSWSPPSPPLLVCINFLAEVTLREDLCHRRGVKVGERSPSISASFTKKWRWRDPSYAIRTGNNMLATLHPEEIIQRAITIKRIRSARKTRHDPCLVIDGFKRAMAIARLVFDTCSFLPFLPPTSSADPPSSSFSLHCLYLFICLPLFLSFRYLQRERAVSPTYLRSSGTGGTRMIQQQRISTAGQLGWAYGRSYLCSQADSWSDSWRITVIACLWSLTSSWSHNYPAWRPIPSAGPTREQVLVRSRQFAARHRSREPHSRQLRSAGESCDSAPRVRAGAGAGV</sequence>
<feature type="region of interest" description="Disordered" evidence="1">
    <location>
        <begin position="1"/>
        <end position="58"/>
    </location>
</feature>
<feature type="compositionally biased region" description="Basic and acidic residues" evidence="1">
    <location>
        <begin position="131"/>
        <end position="140"/>
    </location>
</feature>
<protein>
    <submittedName>
        <fullName evidence="2">Uncharacterized protein</fullName>
    </submittedName>
</protein>
<keyword evidence="3" id="KW-1185">Reference proteome</keyword>
<evidence type="ECO:0000313" key="3">
    <source>
        <dbReference type="Proteomes" id="UP000310200"/>
    </source>
</evidence>
<comment type="caution">
    <text evidence="2">The sequence shown here is derived from an EMBL/GenBank/DDBJ whole genome shotgun (WGS) entry which is preliminary data.</text>
</comment>
<proteinExistence type="predicted"/>
<feature type="region of interest" description="Disordered" evidence="1">
    <location>
        <begin position="91"/>
        <end position="167"/>
    </location>
</feature>
<gene>
    <name evidence="2" type="ORF">DBV15_07592</name>
</gene>
<name>A0A4S2L4K4_9HYME</name>
<organism evidence="2 3">
    <name type="scientific">Temnothorax longispinosus</name>
    <dbReference type="NCBI Taxonomy" id="300112"/>
    <lineage>
        <taxon>Eukaryota</taxon>
        <taxon>Metazoa</taxon>
        <taxon>Ecdysozoa</taxon>
        <taxon>Arthropoda</taxon>
        <taxon>Hexapoda</taxon>
        <taxon>Insecta</taxon>
        <taxon>Pterygota</taxon>
        <taxon>Neoptera</taxon>
        <taxon>Endopterygota</taxon>
        <taxon>Hymenoptera</taxon>
        <taxon>Apocrita</taxon>
        <taxon>Aculeata</taxon>
        <taxon>Formicoidea</taxon>
        <taxon>Formicidae</taxon>
        <taxon>Myrmicinae</taxon>
        <taxon>Temnothorax</taxon>
    </lineage>
</organism>
<reference evidence="2 3" key="1">
    <citation type="journal article" date="2019" name="Philos. Trans. R. Soc. Lond., B, Biol. Sci.">
        <title>Ant behaviour and brain gene expression of defending hosts depend on the ecological success of the intruding social parasite.</title>
        <authorList>
            <person name="Kaur R."/>
            <person name="Stoldt M."/>
            <person name="Jongepier E."/>
            <person name="Feldmeyer B."/>
            <person name="Menzel F."/>
            <person name="Bornberg-Bauer E."/>
            <person name="Foitzik S."/>
        </authorList>
    </citation>
    <scope>NUCLEOTIDE SEQUENCE [LARGE SCALE GENOMIC DNA]</scope>
    <source>
        <tissue evidence="2">Whole body</tissue>
    </source>
</reference>